<reference evidence="1 2" key="1">
    <citation type="submission" date="2017-09" db="EMBL/GenBank/DDBJ databases">
        <title>Depth-based differentiation of microbial function through sediment-hosted aquifers and enrichment of novel symbionts in the deep terrestrial subsurface.</title>
        <authorList>
            <person name="Probst A.J."/>
            <person name="Ladd B."/>
            <person name="Jarett J.K."/>
            <person name="Geller-Mcgrath D.E."/>
            <person name="Sieber C.M."/>
            <person name="Emerson J.B."/>
            <person name="Anantharaman K."/>
            <person name="Thomas B.C."/>
            <person name="Malmstrom R."/>
            <person name="Stieglmeier M."/>
            <person name="Klingl A."/>
            <person name="Woyke T."/>
            <person name="Ryan C.M."/>
            <person name="Banfield J.F."/>
        </authorList>
    </citation>
    <scope>NUCLEOTIDE SEQUENCE [LARGE SCALE GENOMIC DNA]</scope>
    <source>
        <strain evidence="1">CG22_combo_CG10-13_8_21_14_all_47_17</strain>
    </source>
</reference>
<dbReference type="EMBL" id="PCSZ01000076">
    <property type="protein sequence ID" value="PIP60214.1"/>
    <property type="molecule type" value="Genomic_DNA"/>
</dbReference>
<dbReference type="Proteomes" id="UP000231581">
    <property type="component" value="Unassembled WGS sequence"/>
</dbReference>
<accession>A0A2H0BRG7</accession>
<proteinExistence type="predicted"/>
<dbReference type="AlphaFoldDB" id="A0A2H0BRG7"/>
<evidence type="ECO:0000313" key="2">
    <source>
        <dbReference type="Proteomes" id="UP000231581"/>
    </source>
</evidence>
<protein>
    <submittedName>
        <fullName evidence="1">Uncharacterized protein</fullName>
    </submittedName>
</protein>
<organism evidence="1 2">
    <name type="scientific">Candidatus Uhrbacteria bacterium CG22_combo_CG10-13_8_21_14_all_47_17</name>
    <dbReference type="NCBI Taxonomy" id="1975041"/>
    <lineage>
        <taxon>Bacteria</taxon>
        <taxon>Candidatus Uhriibacteriota</taxon>
    </lineage>
</organism>
<comment type="caution">
    <text evidence="1">The sequence shown here is derived from an EMBL/GenBank/DDBJ whole genome shotgun (WGS) entry which is preliminary data.</text>
</comment>
<name>A0A2H0BRG7_9BACT</name>
<sequence length="309" mass="32949">MAKKRKGGWIGLIILAFIMGAIAMKVVQVNSNGAASNGANAVKTDAQPATTATGTEVLIGVPHPSAASDTLYRFLFSSGELKAETPPVGWRVSSIEKVNDIHIQPPENPDGAFRLVGSGDWDVVLRAEDGRRYTELQFIGLLNGQTAAVAGRKDGIPKILIVHRNSFVKEAYDFPEFANIQGIHEGALWITTANPGPGLESPQQGPSSAVRIDANGDITVVKTDDNVILHVLPGPSQTLAYLFDGGAYQAESGSYHWEGTGHPLIWIDATHLLVTDGKVLKMVNLQESKQDIIGELDGVPEVASLSNVN</sequence>
<gene>
    <name evidence="1" type="ORF">COX00_04105</name>
</gene>
<evidence type="ECO:0000313" key="1">
    <source>
        <dbReference type="EMBL" id="PIP60214.1"/>
    </source>
</evidence>